<dbReference type="PROSITE" id="PS51274">
    <property type="entry name" value="GATASE_COBBQ"/>
    <property type="match status" value="1"/>
</dbReference>
<dbReference type="SUPFAM" id="SSF52540">
    <property type="entry name" value="P-loop containing nucleoside triphosphate hydrolases"/>
    <property type="match status" value="1"/>
</dbReference>
<feature type="domain" description="CobB/CobQ-like glutamine amidotransferase" evidence="11">
    <location>
        <begin position="238"/>
        <end position="421"/>
    </location>
</feature>
<comment type="similarity">
    <text evidence="3">Belongs to the CobB/CobQ family. CobQ subfamily.</text>
</comment>
<evidence type="ECO:0000313" key="12">
    <source>
        <dbReference type="EMBL" id="NMG16020.1"/>
    </source>
</evidence>
<comment type="caution">
    <text evidence="12">The sequence shown here is derived from an EMBL/GenBank/DDBJ whole genome shotgun (WGS) entry which is preliminary data.</text>
</comment>
<evidence type="ECO:0000259" key="10">
    <source>
        <dbReference type="Pfam" id="PF01656"/>
    </source>
</evidence>
<evidence type="ECO:0000256" key="8">
    <source>
        <dbReference type="ARBA" id="ARBA00022842"/>
    </source>
</evidence>
<dbReference type="PANTHER" id="PTHR43873">
    <property type="entry name" value="COBYRINATE A,C-DIAMIDE SYNTHASE"/>
    <property type="match status" value="1"/>
</dbReference>
<keyword evidence="7" id="KW-0067">ATP-binding</keyword>
<dbReference type="Pfam" id="PF01656">
    <property type="entry name" value="CbiA"/>
    <property type="match status" value="1"/>
</dbReference>
<feature type="domain" description="CobQ/CobB/MinD/ParA nucleotide binding" evidence="10">
    <location>
        <begin position="8"/>
        <end position="185"/>
    </location>
</feature>
<evidence type="ECO:0000259" key="11">
    <source>
        <dbReference type="Pfam" id="PF07685"/>
    </source>
</evidence>
<evidence type="ECO:0000256" key="2">
    <source>
        <dbReference type="ARBA" id="ARBA00004953"/>
    </source>
</evidence>
<keyword evidence="5" id="KW-0436">Ligase</keyword>
<dbReference type="Gene3D" id="3.40.50.880">
    <property type="match status" value="1"/>
</dbReference>
<dbReference type="EMBL" id="WTVP01000026">
    <property type="protein sequence ID" value="NMG16020.1"/>
    <property type="molecule type" value="Genomic_DNA"/>
</dbReference>
<keyword evidence="9" id="KW-0315">Glutamine amidotransferase</keyword>
<accession>A0ABX1NVJ0</accession>
<dbReference type="Gene3D" id="3.40.50.300">
    <property type="entry name" value="P-loop containing nucleotide triphosphate hydrolases"/>
    <property type="match status" value="1"/>
</dbReference>
<comment type="pathway">
    <text evidence="2">Cofactor biosynthesis; adenosylcobalamin biosynthesis.</text>
</comment>
<dbReference type="InterPro" id="IPR004484">
    <property type="entry name" value="CbiA/CobB_synth"/>
</dbReference>
<comment type="cofactor">
    <cofactor evidence="1">
        <name>Mg(2+)</name>
        <dbReference type="ChEBI" id="CHEBI:18420"/>
    </cofactor>
</comment>
<dbReference type="CDD" id="cd03130">
    <property type="entry name" value="GATase1_CobB"/>
    <property type="match status" value="1"/>
</dbReference>
<evidence type="ECO:0000256" key="1">
    <source>
        <dbReference type="ARBA" id="ARBA00001946"/>
    </source>
</evidence>
<keyword evidence="6" id="KW-0547">Nucleotide-binding</keyword>
<evidence type="ECO:0000256" key="9">
    <source>
        <dbReference type="ARBA" id="ARBA00022962"/>
    </source>
</evidence>
<sequence>MPSCPALFIAAPASGQGKTTVTAALARLHVRQGRTVRIFKCGPDFLDPQIHAFASGQPCYNLDLGMCGEADAAWRLAEAAAGAELILIEGVMGLFDGQPSGADIARRFGVPVVAVIDAAAMAQTFGALAHGLATFQPGLPFSGVLANHVGSAGHGELLRTSLPAGMRFYGAIPKDAGAALPERHLGLLQAIEIADLGHRLDRIADHLAATGAAELPPAVDFPAVTPPGVAPLLAGKTLAIARDAAFSFIYPANLDCLRALGARLEFFSPLAGDTLPTCDAIWLPGGYPELHAAELSSRRPLWQALARHVAAGRPVLAECGGMMSLFETLRDKAGHAHAMGGLLPGEVAMQDRLSALGTQLVELPEGRFAGHTFHYSKAATPLAPLAHGTPLAARFKGRPGEAIYRVSRLTASYLHFYFPSNPEGTAGIFLR</sequence>
<dbReference type="Pfam" id="PF07685">
    <property type="entry name" value="GATase_3"/>
    <property type="match status" value="1"/>
</dbReference>
<evidence type="ECO:0000256" key="7">
    <source>
        <dbReference type="ARBA" id="ARBA00022840"/>
    </source>
</evidence>
<dbReference type="PANTHER" id="PTHR43873:SF1">
    <property type="entry name" value="COBYRINATE A,C-DIAMIDE SYNTHASE"/>
    <property type="match status" value="1"/>
</dbReference>
<dbReference type="RefSeq" id="WP_169202627.1">
    <property type="nucleotide sequence ID" value="NZ_CP059467.1"/>
</dbReference>
<protein>
    <submittedName>
        <fullName evidence="12">Cobyrinate a,c-diamide synthase</fullName>
    </submittedName>
</protein>
<evidence type="ECO:0000256" key="4">
    <source>
        <dbReference type="ARBA" id="ARBA00022573"/>
    </source>
</evidence>
<name>A0ABX1NVJ0_9RHOO</name>
<evidence type="ECO:0000256" key="5">
    <source>
        <dbReference type="ARBA" id="ARBA00022598"/>
    </source>
</evidence>
<gene>
    <name evidence="12" type="ORF">GPA24_10795</name>
</gene>
<dbReference type="InterPro" id="IPR002586">
    <property type="entry name" value="CobQ/CobB/MinD/ParA_Nub-bd_dom"/>
</dbReference>
<dbReference type="Proteomes" id="UP000633943">
    <property type="component" value="Unassembled WGS sequence"/>
</dbReference>
<dbReference type="NCBIfam" id="NF002204">
    <property type="entry name" value="PRK01077.1"/>
    <property type="match status" value="1"/>
</dbReference>
<keyword evidence="13" id="KW-1185">Reference proteome</keyword>
<keyword evidence="8" id="KW-0460">Magnesium</keyword>
<dbReference type="SUPFAM" id="SSF52317">
    <property type="entry name" value="Class I glutamine amidotransferase-like"/>
    <property type="match status" value="1"/>
</dbReference>
<dbReference type="InterPro" id="IPR011698">
    <property type="entry name" value="GATase_3"/>
</dbReference>
<proteinExistence type="inferred from homology"/>
<dbReference type="InterPro" id="IPR029062">
    <property type="entry name" value="Class_I_gatase-like"/>
</dbReference>
<organism evidence="12 13">
    <name type="scientific">Aromatoleum bremense</name>
    <dbReference type="NCBI Taxonomy" id="76115"/>
    <lineage>
        <taxon>Bacteria</taxon>
        <taxon>Pseudomonadati</taxon>
        <taxon>Pseudomonadota</taxon>
        <taxon>Betaproteobacteria</taxon>
        <taxon>Rhodocyclales</taxon>
        <taxon>Rhodocyclaceae</taxon>
        <taxon>Aromatoleum</taxon>
    </lineage>
</organism>
<evidence type="ECO:0000256" key="3">
    <source>
        <dbReference type="ARBA" id="ARBA00006205"/>
    </source>
</evidence>
<evidence type="ECO:0000313" key="13">
    <source>
        <dbReference type="Proteomes" id="UP000633943"/>
    </source>
</evidence>
<dbReference type="InterPro" id="IPR027417">
    <property type="entry name" value="P-loop_NTPase"/>
</dbReference>
<reference evidence="12 13" key="1">
    <citation type="submission" date="2019-12" db="EMBL/GenBank/DDBJ databases">
        <title>Comparative genomics gives insights into the taxonomy of the Azoarcus-Aromatoleum group and reveals separate origins of nif in the plant-associated Azoarcus and non-plant-associated Aromatoleum sub-groups.</title>
        <authorList>
            <person name="Lafos M."/>
            <person name="Maluk M."/>
            <person name="Batista M."/>
            <person name="Junghare M."/>
            <person name="Carmona M."/>
            <person name="Faoro H."/>
            <person name="Cruz L.M."/>
            <person name="Battistoni F."/>
            <person name="De Souza E."/>
            <person name="Pedrosa F."/>
            <person name="Chen W.-M."/>
            <person name="Poole P.S."/>
            <person name="Dixon R.A."/>
            <person name="James E.K."/>
        </authorList>
    </citation>
    <scope>NUCLEOTIDE SEQUENCE [LARGE SCALE GENOMIC DNA]</scope>
    <source>
        <strain evidence="12 13">PbN1</strain>
    </source>
</reference>
<evidence type="ECO:0000256" key="6">
    <source>
        <dbReference type="ARBA" id="ARBA00022741"/>
    </source>
</evidence>
<keyword evidence="4" id="KW-0169">Cobalamin biosynthesis</keyword>